<protein>
    <submittedName>
        <fullName evidence="4">Tetratricopeptide repeat domain 32</fullName>
    </submittedName>
</protein>
<evidence type="ECO:0000313" key="5">
    <source>
        <dbReference type="Proteomes" id="UP000694389"/>
    </source>
</evidence>
<dbReference type="PROSITE" id="PS50293">
    <property type="entry name" value="TPR_REGION"/>
    <property type="match status" value="1"/>
</dbReference>
<evidence type="ECO:0000256" key="3">
    <source>
        <dbReference type="PROSITE-ProRule" id="PRU00339"/>
    </source>
</evidence>
<dbReference type="AlphaFoldDB" id="A0A8C4FE83"/>
<dbReference type="PANTHER" id="PTHR47059:SF1">
    <property type="entry name" value="TETRATRICOPEPTIDE REPEAT PROTEIN 32"/>
    <property type="match status" value="1"/>
</dbReference>
<dbReference type="Ensembl" id="ENSDLAT00005031803.2">
    <property type="protein sequence ID" value="ENSDLAP00005029793.2"/>
    <property type="gene ID" value="ENSDLAG00005013442.2"/>
</dbReference>
<feature type="repeat" description="TPR" evidence="3">
    <location>
        <begin position="116"/>
        <end position="149"/>
    </location>
</feature>
<dbReference type="InterPro" id="IPR019734">
    <property type="entry name" value="TPR_rpt"/>
</dbReference>
<keyword evidence="5" id="KW-1185">Reference proteome</keyword>
<dbReference type="SMART" id="SM00028">
    <property type="entry name" value="TPR"/>
    <property type="match status" value="2"/>
</dbReference>
<accession>A0A8C4FE83</accession>
<dbReference type="Pfam" id="PF13424">
    <property type="entry name" value="TPR_12"/>
    <property type="match status" value="1"/>
</dbReference>
<name>A0A8C4FE83_DICLA</name>
<keyword evidence="1" id="KW-0677">Repeat</keyword>
<dbReference type="Proteomes" id="UP000694389">
    <property type="component" value="Unassembled WGS sequence"/>
</dbReference>
<reference evidence="4" key="1">
    <citation type="submission" date="2025-08" db="UniProtKB">
        <authorList>
            <consortium name="Ensembl"/>
        </authorList>
    </citation>
    <scope>IDENTIFICATION</scope>
</reference>
<dbReference type="SUPFAM" id="SSF48452">
    <property type="entry name" value="TPR-like"/>
    <property type="match status" value="1"/>
</dbReference>
<evidence type="ECO:0000256" key="1">
    <source>
        <dbReference type="ARBA" id="ARBA00022737"/>
    </source>
</evidence>
<dbReference type="GeneTree" id="ENSGT00390000011905"/>
<evidence type="ECO:0000256" key="2">
    <source>
        <dbReference type="ARBA" id="ARBA00022803"/>
    </source>
</evidence>
<proteinExistence type="predicted"/>
<reference evidence="4" key="2">
    <citation type="submission" date="2025-09" db="UniProtKB">
        <authorList>
            <consortium name="Ensembl"/>
        </authorList>
    </citation>
    <scope>IDENTIFICATION</scope>
</reference>
<dbReference type="PANTHER" id="PTHR47059">
    <property type="entry name" value="TETRATRICOPEPTIDE REPEAT PROTEIN 32"/>
    <property type="match status" value="1"/>
</dbReference>
<dbReference type="Pfam" id="PF07719">
    <property type="entry name" value="TPR_2"/>
    <property type="match status" value="1"/>
</dbReference>
<sequence length="171" mass="19863">MKSDWTSSYLTSHPQLTKHDQTNVHGLQPLTVVRLMEEDNSQILENAHSEFKRKNFKQAEELYTKFISSCLQSRGCDAGNLATAYNNRGQIKYLRVDFHEAVEDYTCAVETDSQFETPFYNRGLIHYRLGFFDDAKSDFQQALKLNPDFEDAKVSLQQTLLDQQHKINRGY</sequence>
<dbReference type="Gene3D" id="1.25.40.10">
    <property type="entry name" value="Tetratricopeptide repeat domain"/>
    <property type="match status" value="1"/>
</dbReference>
<evidence type="ECO:0000313" key="4">
    <source>
        <dbReference type="Ensembl" id="ENSDLAP00005029793.2"/>
    </source>
</evidence>
<keyword evidence="2 3" id="KW-0802">TPR repeat</keyword>
<dbReference type="InterPro" id="IPR013105">
    <property type="entry name" value="TPR_2"/>
</dbReference>
<dbReference type="InterPro" id="IPR011990">
    <property type="entry name" value="TPR-like_helical_dom_sf"/>
</dbReference>
<dbReference type="PROSITE" id="PS50005">
    <property type="entry name" value="TPR"/>
    <property type="match status" value="1"/>
</dbReference>
<organism evidence="4 5">
    <name type="scientific">Dicentrarchus labrax</name>
    <name type="common">European seabass</name>
    <name type="synonym">Morone labrax</name>
    <dbReference type="NCBI Taxonomy" id="13489"/>
    <lineage>
        <taxon>Eukaryota</taxon>
        <taxon>Metazoa</taxon>
        <taxon>Chordata</taxon>
        <taxon>Craniata</taxon>
        <taxon>Vertebrata</taxon>
        <taxon>Euteleostomi</taxon>
        <taxon>Actinopterygii</taxon>
        <taxon>Neopterygii</taxon>
        <taxon>Teleostei</taxon>
        <taxon>Neoteleostei</taxon>
        <taxon>Acanthomorphata</taxon>
        <taxon>Eupercaria</taxon>
        <taxon>Moronidae</taxon>
        <taxon>Dicentrarchus</taxon>
    </lineage>
</organism>